<proteinExistence type="predicted"/>
<comment type="caution">
    <text evidence="2">The sequence shown here is derived from an EMBL/GenBank/DDBJ whole genome shotgun (WGS) entry which is preliminary data.</text>
</comment>
<dbReference type="EMBL" id="JBHSHC010000044">
    <property type="protein sequence ID" value="MFC4767077.1"/>
    <property type="molecule type" value="Genomic_DNA"/>
</dbReference>
<feature type="signal peptide" evidence="1">
    <location>
        <begin position="1"/>
        <end position="21"/>
    </location>
</feature>
<reference evidence="3" key="1">
    <citation type="journal article" date="2019" name="Int. J. Syst. Evol. Microbiol.">
        <title>The Global Catalogue of Microorganisms (GCM) 10K type strain sequencing project: providing services to taxonomists for standard genome sequencing and annotation.</title>
        <authorList>
            <consortium name="The Broad Institute Genomics Platform"/>
            <consortium name="The Broad Institute Genome Sequencing Center for Infectious Disease"/>
            <person name="Wu L."/>
            <person name="Ma J."/>
        </authorList>
    </citation>
    <scope>NUCLEOTIDE SEQUENCE [LARGE SCALE GENOMIC DNA]</scope>
    <source>
        <strain evidence="3">WYCCWR 12678</strain>
    </source>
</reference>
<feature type="chain" id="PRO_5047382009" description="PepSY domain-containing protein" evidence="1">
    <location>
        <begin position="22"/>
        <end position="168"/>
    </location>
</feature>
<organism evidence="2 3">
    <name type="scientific">Effusibacillus consociatus</name>
    <dbReference type="NCBI Taxonomy" id="1117041"/>
    <lineage>
        <taxon>Bacteria</taxon>
        <taxon>Bacillati</taxon>
        <taxon>Bacillota</taxon>
        <taxon>Bacilli</taxon>
        <taxon>Bacillales</taxon>
        <taxon>Alicyclobacillaceae</taxon>
        <taxon>Effusibacillus</taxon>
    </lineage>
</organism>
<name>A0ABV9Q163_9BACL</name>
<protein>
    <recommendedName>
        <fullName evidence="4">PepSY domain-containing protein</fullName>
    </recommendedName>
</protein>
<keyword evidence="3" id="KW-1185">Reference proteome</keyword>
<sequence>MKKTSLFIAVASVALFGGALLINNSSNNLNTASAQVENVKTQHDLEKLKFAKTKLDVPTKPAIIDEKTAIENAKKAFSYFTKDAKEVTVEYHLMTNPEFELFSEEALAKNPKLKEKKHMDQLPVYIVSFKGLSQLTSAPAGSKGDMITENNIVVDAETGVALMGFSYR</sequence>
<dbReference type="Proteomes" id="UP001596002">
    <property type="component" value="Unassembled WGS sequence"/>
</dbReference>
<evidence type="ECO:0000256" key="1">
    <source>
        <dbReference type="SAM" id="SignalP"/>
    </source>
</evidence>
<accession>A0ABV9Q163</accession>
<dbReference type="RefSeq" id="WP_380024961.1">
    <property type="nucleotide sequence ID" value="NZ_JBHSHC010000044.1"/>
</dbReference>
<evidence type="ECO:0000313" key="2">
    <source>
        <dbReference type="EMBL" id="MFC4767077.1"/>
    </source>
</evidence>
<evidence type="ECO:0000313" key="3">
    <source>
        <dbReference type="Proteomes" id="UP001596002"/>
    </source>
</evidence>
<keyword evidence="1" id="KW-0732">Signal</keyword>
<gene>
    <name evidence="2" type="ORF">ACFO8Q_06810</name>
</gene>
<evidence type="ECO:0008006" key="4">
    <source>
        <dbReference type="Google" id="ProtNLM"/>
    </source>
</evidence>